<dbReference type="Proteomes" id="UP000569914">
    <property type="component" value="Unassembled WGS sequence"/>
</dbReference>
<dbReference type="PANTHER" id="PTHR43394:SF1">
    <property type="entry name" value="ATP-BINDING CASSETTE SUB-FAMILY B MEMBER 10, MITOCHONDRIAL"/>
    <property type="match status" value="1"/>
</dbReference>
<feature type="transmembrane region" description="Helical" evidence="6">
    <location>
        <begin position="86"/>
        <end position="106"/>
    </location>
</feature>
<evidence type="ECO:0000259" key="7">
    <source>
        <dbReference type="PROSITE" id="PS50893"/>
    </source>
</evidence>
<dbReference type="PANTHER" id="PTHR43394">
    <property type="entry name" value="ATP-DEPENDENT PERMEASE MDL1, MITOCHONDRIAL"/>
    <property type="match status" value="1"/>
</dbReference>
<sequence length="630" mass="67902">MFDFPPQVPEFSARPNATKRSWTRGFRDPDTSSPRRFLFWLLWQQGPSLLVASLVAVVEFIPGAIGPYLIGQVIDRGIAVRDLGEVWFWSLLLLGAIMIGIGFGIVRHTMIVSQWLIAMYGSMKLVTRKTTQMGHVQLRRVPAGEVLSVSSGDSDMFGALCEVGTRAAGALVAYLVVAGLVLSTSVQLGIVVLIAAPVLVAAALPLLKPLERRQAVERSRLSELTSLATDIVAGLRILRGIGGERTFAENYAEQSQVARKAGVRSGTWNALVDATAVLFSGLLLVTLTWLGAQQVAAGELTVGALISFFGYAVFMMFPVQTFFELAQTWVRCLVSARKAIAVLEQQPPWGAAERTGTLPSEAEIVDQASGFTGRPGELTVVVSAMPDDSAALADRLGRYLPAESEQVGLDIDESIKGREAKAERAKQKAARARQAARDLEVASRAWGVTVGGVDLAAVDIGEVRQRILVSDTTSQVFAGTLQSAIDPVGRLTRAEAERALHTAAAEDVFDAMPGGWQGRIDERGRGLSGGQRQRLVLARALAADPEILILVEPTSAVDAHTEAMIAERLSRHRAGRTTVVMSTSPLLLHHADRVVLLQDGRAIADGTHEELLERSADYRRVVVRSMEEPG</sequence>
<dbReference type="Pfam" id="PF00005">
    <property type="entry name" value="ABC_tran"/>
    <property type="match status" value="1"/>
</dbReference>
<keyword evidence="5" id="KW-0175">Coiled coil</keyword>
<comment type="caution">
    <text evidence="9">The sequence shown here is derived from an EMBL/GenBank/DDBJ whole genome shotgun (WGS) entry which is preliminary data.</text>
</comment>
<evidence type="ECO:0000256" key="5">
    <source>
        <dbReference type="SAM" id="Coils"/>
    </source>
</evidence>
<protein>
    <submittedName>
        <fullName evidence="9">ABC-type multidrug transport system fused ATPase/permease subunit</fullName>
    </submittedName>
</protein>
<evidence type="ECO:0000313" key="9">
    <source>
        <dbReference type="EMBL" id="NYE71944.1"/>
    </source>
</evidence>
<dbReference type="GO" id="GO:0015421">
    <property type="term" value="F:ABC-type oligopeptide transporter activity"/>
    <property type="evidence" value="ECO:0007669"/>
    <property type="project" value="TreeGrafter"/>
</dbReference>
<dbReference type="GO" id="GO:0016887">
    <property type="term" value="F:ATP hydrolysis activity"/>
    <property type="evidence" value="ECO:0007669"/>
    <property type="project" value="InterPro"/>
</dbReference>
<feature type="domain" description="ABC transmembrane type-1" evidence="8">
    <location>
        <begin position="50"/>
        <end position="331"/>
    </location>
</feature>
<keyword evidence="2 6" id="KW-0812">Transmembrane</keyword>
<keyword evidence="4 6" id="KW-0472">Membrane</keyword>
<dbReference type="Gene3D" id="1.20.1560.10">
    <property type="entry name" value="ABC transporter type 1, transmembrane domain"/>
    <property type="match status" value="1"/>
</dbReference>
<evidence type="ECO:0000259" key="8">
    <source>
        <dbReference type="PROSITE" id="PS50929"/>
    </source>
</evidence>
<keyword evidence="10" id="KW-1185">Reference proteome</keyword>
<dbReference type="SUPFAM" id="SSF90123">
    <property type="entry name" value="ABC transporter transmembrane region"/>
    <property type="match status" value="1"/>
</dbReference>
<dbReference type="InterPro" id="IPR036640">
    <property type="entry name" value="ABC1_TM_sf"/>
</dbReference>
<feature type="transmembrane region" description="Helical" evidence="6">
    <location>
        <begin position="163"/>
        <end position="182"/>
    </location>
</feature>
<dbReference type="SUPFAM" id="SSF52540">
    <property type="entry name" value="P-loop containing nucleoside triphosphate hydrolases"/>
    <property type="match status" value="1"/>
</dbReference>
<evidence type="ECO:0000256" key="1">
    <source>
        <dbReference type="ARBA" id="ARBA00004651"/>
    </source>
</evidence>
<dbReference type="GO" id="GO:0005886">
    <property type="term" value="C:plasma membrane"/>
    <property type="evidence" value="ECO:0007669"/>
    <property type="project" value="UniProtKB-SubCell"/>
</dbReference>
<dbReference type="InterPro" id="IPR017871">
    <property type="entry name" value="ABC_transporter-like_CS"/>
</dbReference>
<keyword evidence="3 6" id="KW-1133">Transmembrane helix</keyword>
<feature type="transmembrane region" description="Helical" evidence="6">
    <location>
        <begin position="49"/>
        <end position="74"/>
    </location>
</feature>
<organism evidence="9 10">
    <name type="scientific">Microlunatus parietis</name>
    <dbReference type="NCBI Taxonomy" id="682979"/>
    <lineage>
        <taxon>Bacteria</taxon>
        <taxon>Bacillati</taxon>
        <taxon>Actinomycetota</taxon>
        <taxon>Actinomycetes</taxon>
        <taxon>Propionibacteriales</taxon>
        <taxon>Propionibacteriaceae</taxon>
        <taxon>Microlunatus</taxon>
    </lineage>
</organism>
<evidence type="ECO:0000313" key="10">
    <source>
        <dbReference type="Proteomes" id="UP000569914"/>
    </source>
</evidence>
<evidence type="ECO:0000256" key="3">
    <source>
        <dbReference type="ARBA" id="ARBA00022989"/>
    </source>
</evidence>
<dbReference type="InterPro" id="IPR027417">
    <property type="entry name" value="P-loop_NTPase"/>
</dbReference>
<evidence type="ECO:0000256" key="4">
    <source>
        <dbReference type="ARBA" id="ARBA00023136"/>
    </source>
</evidence>
<dbReference type="InterPro" id="IPR003439">
    <property type="entry name" value="ABC_transporter-like_ATP-bd"/>
</dbReference>
<name>A0A7Y9I8Y1_9ACTN</name>
<dbReference type="PROSITE" id="PS50929">
    <property type="entry name" value="ABC_TM1F"/>
    <property type="match status" value="1"/>
</dbReference>
<feature type="transmembrane region" description="Helical" evidence="6">
    <location>
        <begin position="188"/>
        <end position="207"/>
    </location>
</feature>
<dbReference type="PROSITE" id="PS00211">
    <property type="entry name" value="ABC_TRANSPORTER_1"/>
    <property type="match status" value="1"/>
</dbReference>
<dbReference type="Gene3D" id="3.40.50.300">
    <property type="entry name" value="P-loop containing nucleotide triphosphate hydrolases"/>
    <property type="match status" value="1"/>
</dbReference>
<comment type="subcellular location">
    <subcellularLocation>
        <location evidence="1">Cell membrane</location>
        <topology evidence="1">Multi-pass membrane protein</topology>
    </subcellularLocation>
</comment>
<feature type="transmembrane region" description="Helical" evidence="6">
    <location>
        <begin position="302"/>
        <end position="323"/>
    </location>
</feature>
<dbReference type="GO" id="GO:0005524">
    <property type="term" value="F:ATP binding"/>
    <property type="evidence" value="ECO:0007669"/>
    <property type="project" value="InterPro"/>
</dbReference>
<feature type="domain" description="ABC transporter" evidence="7">
    <location>
        <begin position="343"/>
        <end position="624"/>
    </location>
</feature>
<dbReference type="RefSeq" id="WP_179752438.1">
    <property type="nucleotide sequence ID" value="NZ_JACCBU010000001.1"/>
</dbReference>
<dbReference type="AlphaFoldDB" id="A0A7Y9I8Y1"/>
<dbReference type="Pfam" id="PF00664">
    <property type="entry name" value="ABC_membrane"/>
    <property type="match status" value="1"/>
</dbReference>
<dbReference type="EMBL" id="JACCBU010000001">
    <property type="protein sequence ID" value="NYE71944.1"/>
    <property type="molecule type" value="Genomic_DNA"/>
</dbReference>
<evidence type="ECO:0000256" key="2">
    <source>
        <dbReference type="ARBA" id="ARBA00022692"/>
    </source>
</evidence>
<feature type="coiled-coil region" evidence="5">
    <location>
        <begin position="415"/>
        <end position="442"/>
    </location>
</feature>
<feature type="transmembrane region" description="Helical" evidence="6">
    <location>
        <begin position="268"/>
        <end position="290"/>
    </location>
</feature>
<reference evidence="9 10" key="1">
    <citation type="submission" date="2020-07" db="EMBL/GenBank/DDBJ databases">
        <title>Sequencing the genomes of 1000 actinobacteria strains.</title>
        <authorList>
            <person name="Klenk H.-P."/>
        </authorList>
    </citation>
    <scope>NUCLEOTIDE SEQUENCE [LARGE SCALE GENOMIC DNA]</scope>
    <source>
        <strain evidence="9 10">DSM 22083</strain>
    </source>
</reference>
<dbReference type="CDD" id="cd07346">
    <property type="entry name" value="ABC_6TM_exporters"/>
    <property type="match status" value="1"/>
</dbReference>
<accession>A0A7Y9I8Y1</accession>
<dbReference type="InterPro" id="IPR039421">
    <property type="entry name" value="Type_1_exporter"/>
</dbReference>
<dbReference type="PROSITE" id="PS50893">
    <property type="entry name" value="ABC_TRANSPORTER_2"/>
    <property type="match status" value="1"/>
</dbReference>
<evidence type="ECO:0000256" key="6">
    <source>
        <dbReference type="SAM" id="Phobius"/>
    </source>
</evidence>
<proteinExistence type="predicted"/>
<gene>
    <name evidence="9" type="ORF">BKA15_003273</name>
</gene>
<dbReference type="InterPro" id="IPR011527">
    <property type="entry name" value="ABC1_TM_dom"/>
</dbReference>